<name>A0A5B9QE16_9BACT</name>
<feature type="domain" description="MacB-like periplasmic core" evidence="9">
    <location>
        <begin position="21"/>
        <end position="242"/>
    </location>
</feature>
<dbReference type="Pfam" id="PF12704">
    <property type="entry name" value="MacB_PCD"/>
    <property type="match status" value="1"/>
</dbReference>
<dbReference type="PANTHER" id="PTHR30572:SF4">
    <property type="entry name" value="ABC TRANSPORTER PERMEASE YTRF"/>
    <property type="match status" value="1"/>
</dbReference>
<sequence>MKLRSMIWKELWKRPSSMLPSLLAITLGVTAMVASRNITISSDQKNAEDMESLKANVLVLPPAVTLQDYYAADVHGYTMPDEYASRLALAKMPGVKNVAPILSVVSDVDSVPVLFTGILPQSELHAKSDRQDLGSINTVGSAHCCCGTKADADAGTNYPKSFAMSRNLQELGEREVILGQYLATQLGVNVGDDLTVLGETFAVLSVLPSTGTIDDSRLYAHLHSVQDLSGTGPVVNAIEIMACCEDAAESLMTNLSAELPEYRIITIAQVVQALAAVNGRVADVLWVSLSILLSVGGMSLARSMYHNVTERRKEIGTLKVLGASRSFVILMFLGKATLLGLAGGLGGFVVGTALAAVVGQQLLGVSVQPMPHLLFVGIVYAVTVTIAASFLPATFAAVVDPCLLLNEAGHSHQRG</sequence>
<keyword evidence="5 7" id="KW-0472">Membrane</keyword>
<dbReference type="PANTHER" id="PTHR30572">
    <property type="entry name" value="MEMBRANE COMPONENT OF TRANSPORTER-RELATED"/>
    <property type="match status" value="1"/>
</dbReference>
<dbReference type="RefSeq" id="WP_148074314.1">
    <property type="nucleotide sequence ID" value="NZ_CP042913.1"/>
</dbReference>
<evidence type="ECO:0000256" key="5">
    <source>
        <dbReference type="ARBA" id="ARBA00023136"/>
    </source>
</evidence>
<comment type="similarity">
    <text evidence="6">Belongs to the ABC-4 integral membrane protein family.</text>
</comment>
<evidence type="ECO:0000256" key="1">
    <source>
        <dbReference type="ARBA" id="ARBA00004651"/>
    </source>
</evidence>
<dbReference type="AlphaFoldDB" id="A0A5B9QE16"/>
<feature type="transmembrane region" description="Helical" evidence="7">
    <location>
        <begin position="284"/>
        <end position="305"/>
    </location>
</feature>
<evidence type="ECO:0000259" key="8">
    <source>
        <dbReference type="Pfam" id="PF02687"/>
    </source>
</evidence>
<dbReference type="InterPro" id="IPR050250">
    <property type="entry name" value="Macrolide_Exporter_MacB"/>
</dbReference>
<evidence type="ECO:0000256" key="7">
    <source>
        <dbReference type="SAM" id="Phobius"/>
    </source>
</evidence>
<dbReference type="GO" id="GO:0022857">
    <property type="term" value="F:transmembrane transporter activity"/>
    <property type="evidence" value="ECO:0007669"/>
    <property type="project" value="TreeGrafter"/>
</dbReference>
<proteinExistence type="inferred from homology"/>
<keyword evidence="2" id="KW-1003">Cell membrane</keyword>
<evidence type="ECO:0000313" key="10">
    <source>
        <dbReference type="EMBL" id="QEG35865.1"/>
    </source>
</evidence>
<protein>
    <submittedName>
        <fullName evidence="10">Putative ABC transporter permease YknZ</fullName>
    </submittedName>
</protein>
<evidence type="ECO:0000259" key="9">
    <source>
        <dbReference type="Pfam" id="PF12704"/>
    </source>
</evidence>
<evidence type="ECO:0000313" key="11">
    <source>
        <dbReference type="Proteomes" id="UP000323917"/>
    </source>
</evidence>
<accession>A0A5B9QE16</accession>
<feature type="transmembrane region" description="Helical" evidence="7">
    <location>
        <begin position="326"/>
        <end position="358"/>
    </location>
</feature>
<keyword evidence="3 7" id="KW-0812">Transmembrane</keyword>
<keyword evidence="11" id="KW-1185">Reference proteome</keyword>
<feature type="domain" description="ABC3 transporter permease C-terminal" evidence="8">
    <location>
        <begin position="289"/>
        <end position="393"/>
    </location>
</feature>
<dbReference type="InterPro" id="IPR003838">
    <property type="entry name" value="ABC3_permease_C"/>
</dbReference>
<evidence type="ECO:0000256" key="2">
    <source>
        <dbReference type="ARBA" id="ARBA00022475"/>
    </source>
</evidence>
<dbReference type="Pfam" id="PF02687">
    <property type="entry name" value="FtsX"/>
    <property type="match status" value="1"/>
</dbReference>
<dbReference type="EMBL" id="CP042913">
    <property type="protein sequence ID" value="QEG35865.1"/>
    <property type="molecule type" value="Genomic_DNA"/>
</dbReference>
<comment type="subcellular location">
    <subcellularLocation>
        <location evidence="1">Cell membrane</location>
        <topology evidence="1">Multi-pass membrane protein</topology>
    </subcellularLocation>
</comment>
<evidence type="ECO:0000256" key="4">
    <source>
        <dbReference type="ARBA" id="ARBA00022989"/>
    </source>
</evidence>
<reference evidence="10 11" key="1">
    <citation type="submission" date="2019-08" db="EMBL/GenBank/DDBJ databases">
        <title>Deep-cultivation of Planctomycetes and their phenomic and genomic characterization uncovers novel biology.</title>
        <authorList>
            <person name="Wiegand S."/>
            <person name="Jogler M."/>
            <person name="Boedeker C."/>
            <person name="Pinto D."/>
            <person name="Vollmers J."/>
            <person name="Rivas-Marin E."/>
            <person name="Kohn T."/>
            <person name="Peeters S.H."/>
            <person name="Heuer A."/>
            <person name="Rast P."/>
            <person name="Oberbeckmann S."/>
            <person name="Bunk B."/>
            <person name="Jeske O."/>
            <person name="Meyerdierks A."/>
            <person name="Storesund J.E."/>
            <person name="Kallscheuer N."/>
            <person name="Luecker S."/>
            <person name="Lage O.M."/>
            <person name="Pohl T."/>
            <person name="Merkel B.J."/>
            <person name="Hornburger P."/>
            <person name="Mueller R.-W."/>
            <person name="Bruemmer F."/>
            <person name="Labrenz M."/>
            <person name="Spormann A.M."/>
            <person name="Op den Camp H."/>
            <person name="Overmann J."/>
            <person name="Amann R."/>
            <person name="Jetten M.S.M."/>
            <person name="Mascher T."/>
            <person name="Medema M.H."/>
            <person name="Devos D.P."/>
            <person name="Kaster A.-K."/>
            <person name="Ovreas L."/>
            <person name="Rohde M."/>
            <person name="Galperin M.Y."/>
            <person name="Jogler C."/>
        </authorList>
    </citation>
    <scope>NUCLEOTIDE SEQUENCE [LARGE SCALE GENOMIC DNA]</scope>
    <source>
        <strain evidence="10 11">Pr1d</strain>
    </source>
</reference>
<feature type="transmembrane region" description="Helical" evidence="7">
    <location>
        <begin position="378"/>
        <end position="405"/>
    </location>
</feature>
<dbReference type="OrthoDB" id="239678at2"/>
<gene>
    <name evidence="10" type="primary">yknZ</name>
    <name evidence="10" type="ORF">Pr1d_31710</name>
</gene>
<evidence type="ECO:0000256" key="3">
    <source>
        <dbReference type="ARBA" id="ARBA00022692"/>
    </source>
</evidence>
<dbReference type="InterPro" id="IPR025857">
    <property type="entry name" value="MacB_PCD"/>
</dbReference>
<evidence type="ECO:0000256" key="6">
    <source>
        <dbReference type="ARBA" id="ARBA00038076"/>
    </source>
</evidence>
<dbReference type="Proteomes" id="UP000323917">
    <property type="component" value="Chromosome"/>
</dbReference>
<keyword evidence="4 7" id="KW-1133">Transmembrane helix</keyword>
<dbReference type="GO" id="GO:0005886">
    <property type="term" value="C:plasma membrane"/>
    <property type="evidence" value="ECO:0007669"/>
    <property type="project" value="UniProtKB-SubCell"/>
</dbReference>
<dbReference type="KEGG" id="bgok:Pr1d_31710"/>
<organism evidence="10 11">
    <name type="scientific">Bythopirellula goksoeyrii</name>
    <dbReference type="NCBI Taxonomy" id="1400387"/>
    <lineage>
        <taxon>Bacteria</taxon>
        <taxon>Pseudomonadati</taxon>
        <taxon>Planctomycetota</taxon>
        <taxon>Planctomycetia</taxon>
        <taxon>Pirellulales</taxon>
        <taxon>Lacipirellulaceae</taxon>
        <taxon>Bythopirellula</taxon>
    </lineage>
</organism>